<protein>
    <recommendedName>
        <fullName evidence="2">Myb-like domain-containing protein</fullName>
    </recommendedName>
</protein>
<feature type="compositionally biased region" description="Polar residues" evidence="1">
    <location>
        <begin position="186"/>
        <end position="199"/>
    </location>
</feature>
<feature type="compositionally biased region" description="Acidic residues" evidence="1">
    <location>
        <begin position="307"/>
        <end position="319"/>
    </location>
</feature>
<sequence>MPTGEEEQRREKKGGVIGKAKGTMPSEMSWRCCEGQFFPLSMSFLVACLVEAIWTIPAVDMTEMADRDSRDGAPADKEVYITPPSAFPFNYFFSDGDSQLSIPPPITHQPPTYLRRLLANLLFPLPTTEFLLSSNHPHQPTLSFSPPDYHTEPRCRPFTTTYHHHTTSSDGNINIMLMPSAFACDLSQQQQHHQSTPRTRLQAALLASPPASPPSLSSQGAFGDIFSTCRSLQTLLSTPPPQPVDDPVPATQLPTPPLAYAPPPLKLRLRPRPTKPDGPSDHLPRKKIIKRAPPRGANKRRRALHDEAEDEDEDEDDGDTSQSDLESSPLRRHYPTEPRTPPAPRTPKRARIAPEVVPLGLERSDYHNLRLLELGGASDCNNSNNFTLRDAARGAEPQGTNLEVEADGESWSVEDDRILVELVLEKLKLTKTEWQDCARNLGKDRNALSRRWKSLMSKGDVGLKGTRASRRVKIHATWR</sequence>
<dbReference type="PROSITE" id="PS50090">
    <property type="entry name" value="MYB_LIKE"/>
    <property type="match status" value="1"/>
</dbReference>
<evidence type="ECO:0000313" key="4">
    <source>
        <dbReference type="Proteomes" id="UP000272025"/>
    </source>
</evidence>
<feature type="compositionally biased region" description="Basic and acidic residues" evidence="1">
    <location>
        <begin position="1"/>
        <end position="14"/>
    </location>
</feature>
<feature type="region of interest" description="Disordered" evidence="1">
    <location>
        <begin position="186"/>
        <end position="222"/>
    </location>
</feature>
<feature type="region of interest" description="Disordered" evidence="1">
    <location>
        <begin position="234"/>
        <end position="351"/>
    </location>
</feature>
<dbReference type="CDD" id="cd00167">
    <property type="entry name" value="SANT"/>
    <property type="match status" value="1"/>
</dbReference>
<feature type="region of interest" description="Disordered" evidence="1">
    <location>
        <begin position="1"/>
        <end position="20"/>
    </location>
</feature>
<evidence type="ECO:0000313" key="3">
    <source>
        <dbReference type="EMBL" id="ROT36912.1"/>
    </source>
</evidence>
<name>A0A3N2PQX9_SODAK</name>
<dbReference type="Proteomes" id="UP000272025">
    <property type="component" value="Unassembled WGS sequence"/>
</dbReference>
<feature type="compositionally biased region" description="Basic and acidic residues" evidence="1">
    <location>
        <begin position="274"/>
        <end position="283"/>
    </location>
</feature>
<organism evidence="3 4">
    <name type="scientific">Sodiomyces alkalinus (strain CBS 110278 / VKM F-3762 / F11)</name>
    <name type="common">Alkaliphilic filamentous fungus</name>
    <dbReference type="NCBI Taxonomy" id="1314773"/>
    <lineage>
        <taxon>Eukaryota</taxon>
        <taxon>Fungi</taxon>
        <taxon>Dikarya</taxon>
        <taxon>Ascomycota</taxon>
        <taxon>Pezizomycotina</taxon>
        <taxon>Sordariomycetes</taxon>
        <taxon>Hypocreomycetidae</taxon>
        <taxon>Glomerellales</taxon>
        <taxon>Plectosphaerellaceae</taxon>
        <taxon>Sodiomyces</taxon>
    </lineage>
</organism>
<dbReference type="SMART" id="SM00717">
    <property type="entry name" value="SANT"/>
    <property type="match status" value="1"/>
</dbReference>
<evidence type="ECO:0000259" key="2">
    <source>
        <dbReference type="PROSITE" id="PS50090"/>
    </source>
</evidence>
<feature type="domain" description="Myb-like" evidence="2">
    <location>
        <begin position="403"/>
        <end position="456"/>
    </location>
</feature>
<evidence type="ECO:0000256" key="1">
    <source>
        <dbReference type="SAM" id="MobiDB-lite"/>
    </source>
</evidence>
<dbReference type="OrthoDB" id="5334491at2759"/>
<dbReference type="RefSeq" id="XP_028464718.1">
    <property type="nucleotide sequence ID" value="XM_028614406.1"/>
</dbReference>
<gene>
    <name evidence="3" type="ORF">SODALDRAFT_361744</name>
</gene>
<feature type="compositionally biased region" description="Pro residues" evidence="1">
    <location>
        <begin position="254"/>
        <end position="265"/>
    </location>
</feature>
<reference evidence="3 4" key="1">
    <citation type="journal article" date="2018" name="Mol. Ecol.">
        <title>The obligate alkalophilic soda-lake fungus Sodiomyces alkalinus has shifted to a protein diet.</title>
        <authorList>
            <person name="Grum-Grzhimaylo A.A."/>
            <person name="Falkoski D.L."/>
            <person name="van den Heuvel J."/>
            <person name="Valero-Jimenez C.A."/>
            <person name="Min B."/>
            <person name="Choi I.G."/>
            <person name="Lipzen A."/>
            <person name="Daum C.G."/>
            <person name="Aanen D.K."/>
            <person name="Tsang A."/>
            <person name="Henrissat B."/>
            <person name="Bilanenko E.N."/>
            <person name="de Vries R.P."/>
            <person name="van Kan J.A.L."/>
            <person name="Grigoriev I.V."/>
            <person name="Debets A.J.M."/>
        </authorList>
    </citation>
    <scope>NUCLEOTIDE SEQUENCE [LARGE SCALE GENOMIC DNA]</scope>
    <source>
        <strain evidence="3 4">F11</strain>
    </source>
</reference>
<dbReference type="InterPro" id="IPR001005">
    <property type="entry name" value="SANT/Myb"/>
</dbReference>
<keyword evidence="4" id="KW-1185">Reference proteome</keyword>
<dbReference type="GeneID" id="39582884"/>
<feature type="compositionally biased region" description="Low complexity" evidence="1">
    <location>
        <begin position="201"/>
        <end position="219"/>
    </location>
</feature>
<accession>A0A3N2PQX9</accession>
<feature type="compositionally biased region" description="Basic residues" evidence="1">
    <location>
        <begin position="284"/>
        <end position="303"/>
    </location>
</feature>
<dbReference type="EMBL" id="ML119058">
    <property type="protein sequence ID" value="ROT36912.1"/>
    <property type="molecule type" value="Genomic_DNA"/>
</dbReference>
<dbReference type="AlphaFoldDB" id="A0A3N2PQX9"/>
<proteinExistence type="predicted"/>